<feature type="domain" description="Fumarylacetoacetase-like C-terminal" evidence="2">
    <location>
        <begin position="27"/>
        <end position="227"/>
    </location>
</feature>
<dbReference type="PANTHER" id="PTHR11820:SF90">
    <property type="entry name" value="FLUTATHIONE S-TRANSFERASE"/>
    <property type="match status" value="1"/>
</dbReference>
<evidence type="ECO:0000256" key="1">
    <source>
        <dbReference type="ARBA" id="ARBA00022723"/>
    </source>
</evidence>
<dbReference type="InterPro" id="IPR011234">
    <property type="entry name" value="Fumarylacetoacetase-like_C"/>
</dbReference>
<reference evidence="4" key="1">
    <citation type="submission" date="2017-08" db="EMBL/GenBank/DDBJ databases">
        <title>A dynamic microbial community with high functional redundancy inhabits the cold, oxic subseafloor aquifer.</title>
        <authorList>
            <person name="Tully B.J."/>
            <person name="Wheat C.G."/>
            <person name="Glazer B.T."/>
            <person name="Huber J.A."/>
        </authorList>
    </citation>
    <scope>NUCLEOTIDE SEQUENCE [LARGE SCALE GENOMIC DNA]</scope>
</reference>
<gene>
    <name evidence="3" type="ORF">COA96_01905</name>
</gene>
<dbReference type="Pfam" id="PF01557">
    <property type="entry name" value="FAA_hydrolase"/>
    <property type="match status" value="1"/>
</dbReference>
<dbReference type="GO" id="GO:0018773">
    <property type="term" value="F:acetylpyruvate hydrolase activity"/>
    <property type="evidence" value="ECO:0007669"/>
    <property type="project" value="TreeGrafter"/>
</dbReference>
<organism evidence="3 4">
    <name type="scientific">SAR86 cluster bacterium</name>
    <dbReference type="NCBI Taxonomy" id="2030880"/>
    <lineage>
        <taxon>Bacteria</taxon>
        <taxon>Pseudomonadati</taxon>
        <taxon>Pseudomonadota</taxon>
        <taxon>Gammaproteobacteria</taxon>
        <taxon>SAR86 cluster</taxon>
    </lineage>
</organism>
<name>A0A2A5B9E2_9GAMM</name>
<keyword evidence="1" id="KW-0479">Metal-binding</keyword>
<dbReference type="EMBL" id="NVVJ01000004">
    <property type="protein sequence ID" value="PCJ27941.1"/>
    <property type="molecule type" value="Genomic_DNA"/>
</dbReference>
<sequence length="228" mass="24569">MEYVVKPSAIPSVPVNNTDEFFPVHRIYCVGRNYSDHVKEMGGDPKQEPPIFFSKPASACVVGNQDVNYPQATSDLHHEVELVVALKSGGKDLSIESALDCVYGYAVGIDFTRRDLQAIAKNNGRPWDVAKGFDQSAPISSIAPASECGHPVDSRITLKVNGEIRQQAKLDEMIWAVPEIISSLSQFFELKSGDLIYTGTPAGVAAVGVGDTLSASIEGVGELEFNIV</sequence>
<dbReference type="AlphaFoldDB" id="A0A2A5B9E2"/>
<accession>A0A2A5B9E2</accession>
<proteinExistence type="predicted"/>
<comment type="caution">
    <text evidence="3">The sequence shown here is derived from an EMBL/GenBank/DDBJ whole genome shotgun (WGS) entry which is preliminary data.</text>
</comment>
<dbReference type="InterPro" id="IPR036663">
    <property type="entry name" value="Fumarylacetoacetase_C_sf"/>
</dbReference>
<dbReference type="GO" id="GO:0046872">
    <property type="term" value="F:metal ion binding"/>
    <property type="evidence" value="ECO:0007669"/>
    <property type="project" value="UniProtKB-KW"/>
</dbReference>
<protein>
    <recommendedName>
        <fullName evidence="2">Fumarylacetoacetase-like C-terminal domain-containing protein</fullName>
    </recommendedName>
</protein>
<evidence type="ECO:0000313" key="4">
    <source>
        <dbReference type="Proteomes" id="UP000218327"/>
    </source>
</evidence>
<dbReference type="SUPFAM" id="SSF56529">
    <property type="entry name" value="FAH"/>
    <property type="match status" value="1"/>
</dbReference>
<dbReference type="Gene3D" id="3.90.850.10">
    <property type="entry name" value="Fumarylacetoacetase-like, C-terminal domain"/>
    <property type="match status" value="1"/>
</dbReference>
<dbReference type="PANTHER" id="PTHR11820">
    <property type="entry name" value="ACYLPYRUVASE"/>
    <property type="match status" value="1"/>
</dbReference>
<dbReference type="Proteomes" id="UP000218327">
    <property type="component" value="Unassembled WGS sequence"/>
</dbReference>
<evidence type="ECO:0000259" key="2">
    <source>
        <dbReference type="Pfam" id="PF01557"/>
    </source>
</evidence>
<evidence type="ECO:0000313" key="3">
    <source>
        <dbReference type="EMBL" id="PCJ27941.1"/>
    </source>
</evidence>